<dbReference type="Pfam" id="PF13677">
    <property type="entry name" value="MotB_plug"/>
    <property type="match status" value="1"/>
</dbReference>
<dbReference type="InterPro" id="IPR050330">
    <property type="entry name" value="Bact_OuterMem_StrucFunc"/>
</dbReference>
<dbReference type="RefSeq" id="WP_377051320.1">
    <property type="nucleotide sequence ID" value="NZ_JBHLVZ010000036.1"/>
</dbReference>
<evidence type="ECO:0000256" key="5">
    <source>
        <dbReference type="ARBA" id="ARBA00022989"/>
    </source>
</evidence>
<keyword evidence="4 9" id="KW-0812">Transmembrane</keyword>
<gene>
    <name evidence="11" type="ORF">ACFFIC_13990</name>
</gene>
<dbReference type="CDD" id="cd07185">
    <property type="entry name" value="OmpA_C-like"/>
    <property type="match status" value="1"/>
</dbReference>
<dbReference type="InterPro" id="IPR025713">
    <property type="entry name" value="MotB-like_N_dom"/>
</dbReference>
<keyword evidence="11" id="KW-0282">Flagellum</keyword>
<evidence type="ECO:0000256" key="8">
    <source>
        <dbReference type="SAM" id="MobiDB-lite"/>
    </source>
</evidence>
<name>A0ABV6ISR0_9PROT</name>
<feature type="domain" description="OmpA-like" evidence="10">
    <location>
        <begin position="203"/>
        <end position="322"/>
    </location>
</feature>
<keyword evidence="11" id="KW-0966">Cell projection</keyword>
<accession>A0ABV6ISR0</accession>
<dbReference type="InterPro" id="IPR036737">
    <property type="entry name" value="OmpA-like_sf"/>
</dbReference>
<evidence type="ECO:0000259" key="10">
    <source>
        <dbReference type="PROSITE" id="PS51123"/>
    </source>
</evidence>
<evidence type="ECO:0000313" key="11">
    <source>
        <dbReference type="EMBL" id="MFC0386649.1"/>
    </source>
</evidence>
<keyword evidence="5 9" id="KW-1133">Transmembrane helix</keyword>
<dbReference type="PROSITE" id="PS51123">
    <property type="entry name" value="OMPA_2"/>
    <property type="match status" value="1"/>
</dbReference>
<evidence type="ECO:0000256" key="1">
    <source>
        <dbReference type="ARBA" id="ARBA00004162"/>
    </source>
</evidence>
<dbReference type="PANTHER" id="PTHR30329:SF21">
    <property type="entry name" value="LIPOPROTEIN YIAD-RELATED"/>
    <property type="match status" value="1"/>
</dbReference>
<evidence type="ECO:0000256" key="9">
    <source>
        <dbReference type="SAM" id="Phobius"/>
    </source>
</evidence>
<sequence>MIVIRREEAGEEGHHGGAWKIAYADFVTAMMAFFLLMWLINATTDAQRRGLADYFAPTNILGRAASGSGEPFGGRTMNSSRNLAGESPPSSGLQNGLAAAPQRSSEKDDDLDTEEAAPRTTATLRYLVSQAQLAGQSSVDQQAAAAMAGQRQSASAEDAAARAQAARTTLMQAAEEIRSSVGNDPQLADLARQLILDQVPEGLRIQIVDAERQPVFAAGQAAPNGRGRALLMRVANVVAKLPNAVEISGHTDSTPFRGATDRSNWDLSSDRAGATRRLLVESGVNEDRVRGVAGRADRELLVPERPADAANRRTSILVIMPEGRAGRTGAEGGSP</sequence>
<organism evidence="11 12">
    <name type="scientific">Muricoccus vinaceus</name>
    <dbReference type="NCBI Taxonomy" id="424704"/>
    <lineage>
        <taxon>Bacteria</taxon>
        <taxon>Pseudomonadati</taxon>
        <taxon>Pseudomonadota</taxon>
        <taxon>Alphaproteobacteria</taxon>
        <taxon>Acetobacterales</taxon>
        <taxon>Roseomonadaceae</taxon>
        <taxon>Muricoccus</taxon>
    </lineage>
</organism>
<keyword evidence="12" id="KW-1185">Reference proteome</keyword>
<comment type="subcellular location">
    <subcellularLocation>
        <location evidence="1">Cell membrane</location>
        <topology evidence="1">Single-pass membrane protein</topology>
    </subcellularLocation>
</comment>
<evidence type="ECO:0000256" key="2">
    <source>
        <dbReference type="ARBA" id="ARBA00008914"/>
    </source>
</evidence>
<feature type="region of interest" description="Disordered" evidence="8">
    <location>
        <begin position="65"/>
        <end position="116"/>
    </location>
</feature>
<keyword evidence="6 7" id="KW-0472">Membrane</keyword>
<comment type="caution">
    <text evidence="11">The sequence shown here is derived from an EMBL/GenBank/DDBJ whole genome shotgun (WGS) entry which is preliminary data.</text>
</comment>
<dbReference type="Gene3D" id="3.30.1330.60">
    <property type="entry name" value="OmpA-like domain"/>
    <property type="match status" value="1"/>
</dbReference>
<evidence type="ECO:0000256" key="4">
    <source>
        <dbReference type="ARBA" id="ARBA00022692"/>
    </source>
</evidence>
<dbReference type="Proteomes" id="UP001589789">
    <property type="component" value="Unassembled WGS sequence"/>
</dbReference>
<comment type="similarity">
    <text evidence="2">Belongs to the MotB family.</text>
</comment>
<evidence type="ECO:0000256" key="7">
    <source>
        <dbReference type="PROSITE-ProRule" id="PRU00473"/>
    </source>
</evidence>
<evidence type="ECO:0000256" key="3">
    <source>
        <dbReference type="ARBA" id="ARBA00022475"/>
    </source>
</evidence>
<dbReference type="SUPFAM" id="SSF103088">
    <property type="entry name" value="OmpA-like"/>
    <property type="match status" value="1"/>
</dbReference>
<keyword evidence="3" id="KW-1003">Cell membrane</keyword>
<keyword evidence="11" id="KW-0969">Cilium</keyword>
<evidence type="ECO:0000256" key="6">
    <source>
        <dbReference type="ARBA" id="ARBA00023136"/>
    </source>
</evidence>
<evidence type="ECO:0000313" key="12">
    <source>
        <dbReference type="Proteomes" id="UP001589789"/>
    </source>
</evidence>
<protein>
    <submittedName>
        <fullName evidence="11">Flagellar motor protein MotB</fullName>
    </submittedName>
</protein>
<dbReference type="Pfam" id="PF00691">
    <property type="entry name" value="OmpA"/>
    <property type="match status" value="1"/>
</dbReference>
<reference evidence="11 12" key="1">
    <citation type="submission" date="2024-09" db="EMBL/GenBank/DDBJ databases">
        <authorList>
            <person name="Sun Q."/>
            <person name="Mori K."/>
        </authorList>
    </citation>
    <scope>NUCLEOTIDE SEQUENCE [LARGE SCALE GENOMIC DNA]</scope>
    <source>
        <strain evidence="11 12">CCM 7468</strain>
    </source>
</reference>
<feature type="compositionally biased region" description="Polar residues" evidence="8">
    <location>
        <begin position="76"/>
        <end position="94"/>
    </location>
</feature>
<dbReference type="InterPro" id="IPR006665">
    <property type="entry name" value="OmpA-like"/>
</dbReference>
<dbReference type="PANTHER" id="PTHR30329">
    <property type="entry name" value="STATOR ELEMENT OF FLAGELLAR MOTOR COMPLEX"/>
    <property type="match status" value="1"/>
</dbReference>
<dbReference type="EMBL" id="JBHLVZ010000036">
    <property type="protein sequence ID" value="MFC0386649.1"/>
    <property type="molecule type" value="Genomic_DNA"/>
</dbReference>
<feature type="transmembrane region" description="Helical" evidence="9">
    <location>
        <begin position="21"/>
        <end position="40"/>
    </location>
</feature>
<proteinExistence type="inferred from homology"/>